<evidence type="ECO:0000313" key="2">
    <source>
        <dbReference type="Proteomes" id="UP000244855"/>
    </source>
</evidence>
<dbReference type="SUPFAM" id="SSF56059">
    <property type="entry name" value="Glutathione synthetase ATP-binding domain-like"/>
    <property type="match status" value="1"/>
</dbReference>
<protein>
    <submittedName>
        <fullName evidence="1">Uncharacterized protein</fullName>
    </submittedName>
</protein>
<evidence type="ECO:0000313" key="1">
    <source>
        <dbReference type="EMBL" id="PVH98974.1"/>
    </source>
</evidence>
<dbReference type="Proteomes" id="UP000244855">
    <property type="component" value="Unassembled WGS sequence"/>
</dbReference>
<reference evidence="1 2" key="1">
    <citation type="journal article" date="2018" name="Sci. Rep.">
        <title>Comparative genomics provides insights into the lifestyle and reveals functional heterogeneity of dark septate endophytic fungi.</title>
        <authorList>
            <person name="Knapp D.G."/>
            <person name="Nemeth J.B."/>
            <person name="Barry K."/>
            <person name="Hainaut M."/>
            <person name="Henrissat B."/>
            <person name="Johnson J."/>
            <person name="Kuo A."/>
            <person name="Lim J.H.P."/>
            <person name="Lipzen A."/>
            <person name="Nolan M."/>
            <person name="Ohm R.A."/>
            <person name="Tamas L."/>
            <person name="Grigoriev I.V."/>
            <person name="Spatafora J.W."/>
            <person name="Nagy L.G."/>
            <person name="Kovacs G.M."/>
        </authorList>
    </citation>
    <scope>NUCLEOTIDE SEQUENCE [LARGE SCALE GENOMIC DNA]</scope>
    <source>
        <strain evidence="1 2">DSE2036</strain>
    </source>
</reference>
<proteinExistence type="predicted"/>
<dbReference type="OrthoDB" id="2117718at2759"/>
<name>A0A2V1DP88_9PLEO</name>
<gene>
    <name evidence="1" type="ORF">DM02DRAFT_643318</name>
</gene>
<organism evidence="1 2">
    <name type="scientific">Periconia macrospinosa</name>
    <dbReference type="NCBI Taxonomy" id="97972"/>
    <lineage>
        <taxon>Eukaryota</taxon>
        <taxon>Fungi</taxon>
        <taxon>Dikarya</taxon>
        <taxon>Ascomycota</taxon>
        <taxon>Pezizomycotina</taxon>
        <taxon>Dothideomycetes</taxon>
        <taxon>Pleosporomycetidae</taxon>
        <taxon>Pleosporales</taxon>
        <taxon>Massarineae</taxon>
        <taxon>Periconiaceae</taxon>
        <taxon>Periconia</taxon>
    </lineage>
</organism>
<keyword evidence="2" id="KW-1185">Reference proteome</keyword>
<sequence>MHPVEQLTQVRLRTVSGRFRMYALEDKKHHARLADMCPAERWPENSFTRGCPRPMLVGKQHQKQLQILTEALSAAITDIVCRWWTDEQAALPKRMPLSEEEEDLLKWVEDQTVSGTMCPYNECRGSWRPDFLVDSEGNEGEIFKVTEINARFVFNGAMHLYYGQKALNESLATENNMVCGAVPAEEFLEGYLGLFNPRKPLHILKDADPGIDIHMLIHLVQQRFGHQPQIVKLADLRLLADLSSKTGFRLCRVVAEEFKSSTTFRGENNETWEEIHQLAIELLQHELFELEPEMRRQVCLRCFNDIRTVLLVHDKRMLGIVREEIPNLLRRSVLSETHAHALRTSIIPTILPGSNEISELIRMSKESPNLRDQYLLKPIRGGRGRGIIFGDQVTSQEWVSLLENMRLIDLTSGKCSVVQKRIMPCLYNLALMSPACIPYVVVGTFHVTNGKLRGLGIWRAGKERIVAISSGGYWMCSATSC</sequence>
<dbReference type="AlphaFoldDB" id="A0A2V1DP88"/>
<accession>A0A2V1DP88</accession>
<dbReference type="EMBL" id="KZ805402">
    <property type="protein sequence ID" value="PVH98974.1"/>
    <property type="molecule type" value="Genomic_DNA"/>
</dbReference>